<evidence type="ECO:0000313" key="12">
    <source>
        <dbReference type="Proteomes" id="UP001174677"/>
    </source>
</evidence>
<feature type="compositionally biased region" description="Basic and acidic residues" evidence="9">
    <location>
        <begin position="13"/>
        <end position="27"/>
    </location>
</feature>
<feature type="domain" description="S1 motif" evidence="10">
    <location>
        <begin position="873"/>
        <end position="937"/>
    </location>
</feature>
<dbReference type="Proteomes" id="UP001174677">
    <property type="component" value="Chromosome 3"/>
</dbReference>
<name>A0ABQ9MZ30_HEVBR</name>
<dbReference type="CDD" id="cd05695">
    <property type="entry name" value="S1_Rrp5_repeat_hs3"/>
    <property type="match status" value="1"/>
</dbReference>
<feature type="domain" description="S1 motif" evidence="10">
    <location>
        <begin position="1465"/>
        <end position="1535"/>
    </location>
</feature>
<keyword evidence="7" id="KW-0508">mRNA splicing</keyword>
<dbReference type="SUPFAM" id="SSF50249">
    <property type="entry name" value="Nucleic acid-binding proteins"/>
    <property type="match status" value="12"/>
</dbReference>
<dbReference type="Pfam" id="PF05843">
    <property type="entry name" value="Suf"/>
    <property type="match status" value="1"/>
</dbReference>
<feature type="domain" description="S1 motif" evidence="10">
    <location>
        <begin position="407"/>
        <end position="467"/>
    </location>
</feature>
<feature type="domain" description="S1 motif" evidence="10">
    <location>
        <begin position="1375"/>
        <end position="1444"/>
    </location>
</feature>
<dbReference type="Pfam" id="PF24682">
    <property type="entry name" value="OB_RRP5"/>
    <property type="match status" value="1"/>
</dbReference>
<feature type="compositionally biased region" description="Basic residues" evidence="9">
    <location>
        <begin position="1"/>
        <end position="12"/>
    </location>
</feature>
<gene>
    <name evidence="11" type="ORF">P3X46_004344</name>
</gene>
<organism evidence="11 12">
    <name type="scientific">Hevea brasiliensis</name>
    <name type="common">Para rubber tree</name>
    <name type="synonym">Siphonia brasiliensis</name>
    <dbReference type="NCBI Taxonomy" id="3981"/>
    <lineage>
        <taxon>Eukaryota</taxon>
        <taxon>Viridiplantae</taxon>
        <taxon>Streptophyta</taxon>
        <taxon>Embryophyta</taxon>
        <taxon>Tracheophyta</taxon>
        <taxon>Spermatophyta</taxon>
        <taxon>Magnoliopsida</taxon>
        <taxon>eudicotyledons</taxon>
        <taxon>Gunneridae</taxon>
        <taxon>Pentapetalae</taxon>
        <taxon>rosids</taxon>
        <taxon>fabids</taxon>
        <taxon>Malpighiales</taxon>
        <taxon>Euphorbiaceae</taxon>
        <taxon>Crotonoideae</taxon>
        <taxon>Micrandreae</taxon>
        <taxon>Hevea</taxon>
    </lineage>
</organism>
<evidence type="ECO:0000259" key="10">
    <source>
        <dbReference type="PROSITE" id="PS50126"/>
    </source>
</evidence>
<evidence type="ECO:0000256" key="2">
    <source>
        <dbReference type="ARBA" id="ARBA00008644"/>
    </source>
</evidence>
<dbReference type="SMART" id="SM00386">
    <property type="entry name" value="HAT"/>
    <property type="match status" value="5"/>
</dbReference>
<keyword evidence="4" id="KW-0507">mRNA processing</keyword>
<comment type="subcellular location">
    <subcellularLocation>
        <location evidence="1">Nucleus</location>
        <location evidence="1">Nucleolus</location>
    </subcellularLocation>
</comment>
<evidence type="ECO:0000256" key="8">
    <source>
        <dbReference type="ARBA" id="ARBA00023242"/>
    </source>
</evidence>
<protein>
    <recommendedName>
        <fullName evidence="10">S1 motif domain-containing protein</fullName>
    </recommendedName>
</protein>
<feature type="region of interest" description="Disordered" evidence="9">
    <location>
        <begin position="1556"/>
        <end position="1575"/>
    </location>
</feature>
<feature type="domain" description="S1 motif" evidence="10">
    <location>
        <begin position="321"/>
        <end position="391"/>
    </location>
</feature>
<proteinExistence type="inferred from homology"/>
<comment type="similarity">
    <text evidence="2">Belongs to the crooked-neck family.</text>
</comment>
<evidence type="ECO:0000256" key="7">
    <source>
        <dbReference type="ARBA" id="ARBA00023187"/>
    </source>
</evidence>
<dbReference type="InterPro" id="IPR003107">
    <property type="entry name" value="HAT"/>
</dbReference>
<evidence type="ECO:0000256" key="3">
    <source>
        <dbReference type="ARBA" id="ARBA00022552"/>
    </source>
</evidence>
<feature type="domain" description="S1 motif" evidence="10">
    <location>
        <begin position="668"/>
        <end position="740"/>
    </location>
</feature>
<evidence type="ECO:0000256" key="5">
    <source>
        <dbReference type="ARBA" id="ARBA00022728"/>
    </source>
</evidence>
<dbReference type="Pfam" id="PF23233">
    <property type="entry name" value="HAT_Syf1_CNRKL1_N"/>
    <property type="match status" value="1"/>
</dbReference>
<dbReference type="InterPro" id="IPR057302">
    <property type="entry name" value="Rrp5_S1"/>
</dbReference>
<evidence type="ECO:0000256" key="4">
    <source>
        <dbReference type="ARBA" id="ARBA00022664"/>
    </source>
</evidence>
<evidence type="ECO:0000256" key="9">
    <source>
        <dbReference type="SAM" id="MobiDB-lite"/>
    </source>
</evidence>
<reference evidence="11" key="1">
    <citation type="journal article" date="2023" name="Plant Biotechnol. J.">
        <title>Chromosome-level wild Hevea brasiliensis genome provides new tools for genomic-assisted breeding and valuable loci to elevate rubber yield.</title>
        <authorList>
            <person name="Cheng H."/>
            <person name="Song X."/>
            <person name="Hu Y."/>
            <person name="Wu T."/>
            <person name="Yang Q."/>
            <person name="An Z."/>
            <person name="Feng S."/>
            <person name="Deng Z."/>
            <person name="Wu W."/>
            <person name="Zeng X."/>
            <person name="Tu M."/>
            <person name="Wang X."/>
            <person name="Huang H."/>
        </authorList>
    </citation>
    <scope>NUCLEOTIDE SEQUENCE</scope>
    <source>
        <strain evidence="11">MT/VB/25A 57/8</strain>
    </source>
</reference>
<feature type="domain" description="S1 motif" evidence="10">
    <location>
        <begin position="1267"/>
        <end position="1339"/>
    </location>
</feature>
<dbReference type="InterPro" id="IPR003029">
    <property type="entry name" value="S1_domain"/>
</dbReference>
<evidence type="ECO:0000256" key="1">
    <source>
        <dbReference type="ARBA" id="ARBA00004604"/>
    </source>
</evidence>
<dbReference type="PANTHER" id="PTHR23270">
    <property type="entry name" value="PROGRAMMED CELL DEATH PROTEIN 11 PRE-RRNA PROCESSING PROTEIN RRP5"/>
    <property type="match status" value="1"/>
</dbReference>
<feature type="region of interest" description="Disordered" evidence="9">
    <location>
        <begin position="1"/>
        <end position="73"/>
    </location>
</feature>
<feature type="domain" description="S1 motif" evidence="10">
    <location>
        <begin position="498"/>
        <end position="565"/>
    </location>
</feature>
<feature type="domain" description="S1 motif" evidence="10">
    <location>
        <begin position="232"/>
        <end position="298"/>
    </location>
</feature>
<feature type="domain" description="S1 motif" evidence="10">
    <location>
        <begin position="760"/>
        <end position="829"/>
    </location>
</feature>
<dbReference type="InterPro" id="IPR008847">
    <property type="entry name" value="Suf"/>
</dbReference>
<keyword evidence="8" id="KW-0539">Nucleus</keyword>
<sequence>MAAPSLKKKSQNRKMEGGSKFNKESKKSFKSKKKDSNDVVPPEALALQLEDDVPDFPRGGGSSLSKREREEIRAEVDAEFEAEERVLMKRKKGKKLQNKSHSEPDELGSLFGDGLTGNLPRFANKITLKNISPGMKLWGVVAEVNEKDLVISLPWGLRGLVRSIDALDPVLGDGTEDIEGNLPSIFHVGQLVSCTVLQLDDDKKDNGKRKIWLSLHLSLLHKGFSLDAIQEGMVLTAYVKSIEDHGYILHFGLPSFMGFLPKNSQAESRHAEMKAGQLLQGIVRSIDKTRKVVYLSSEPDAVSKCVMKDLKGISIDLLIPGMMVNARVQSTLENGIMLSFLTYFTGTVDVLHLQNAFPTSNWKDDYNNNKKVNARILFIDPSTRAVGLTLNQHLVHNNTPLMHVKVGDIYDSAKVVRVDKGLGLLLEIPSTPVSTPAYVSISDVAENEVGKLEKKFKEGSKIRVRILGYKHLEGLATGILKASAFEGTVFTHSDVKPGMIVRAKILAVDSFGAIVQFPGGVKALCPLRHMSEFEIAKPRKKFKVGAELVFRVLGCKSKRITVTHKKTLVKSKLAILSSYVDVTDGLITHGWITKIEKHGCFVHFYNGVQGFAPRSELGLEPGDDAGSVYHAGQVVKCRVLSSIPASHRINLSFIMKPTRVSEEAVKLGSVVAGVVEKVAPFGVVVYINAKGYMKGTISTEHLADHHDQASLLKSVLKPGYEFDQLLVLDIESNNLILSAKYSLVKSAQHLPSDLSQIHPQSIVHGYICNLIETGCFVRFLGRLTGFSPRSKAMDDQRAQLAEAFYLGQSIRSNIIDVNSEKNRITVSLKQSGCSSTDASFLQGYFQLEEKIAELQYSDSKGPDLKWVEGFKIGSVIETKVQESKEVGIVVSFDNYNDVLGFITLYQLGGTKVEIGSTVQAAVLDVAKTEHLVDLSLKPEFLDKSRVKSSNSQTNKKKRKREVSKSLEVHQTVNAVVEIVKENYLVLSIPEHNYAIGYASVSDYNIQKLPQKQFFNGQSVIATVMALPSPSTAGRLLLLLKSISDPTETSSSKKAKKKSSYNVGSLVQAEITEKKPLEMRLKFGIGFRGRIHITEVNDDSILDDPFANFRIGQTVTARIVAKASKGDNKKMKLWELSIKPKILTDFCESGDKMSKCEFSSGQCVAGYVYKVDDEWAWLTISRHVNAQLFVLDSAHEPSELQEFQKRFFVGKAVRGHVLSHKKDNTLLRLVLHPLCALSSRHVDGKVLNMDDAQNGVQHFNVTSHIQEGDIVGGRISKILPNVGGLLVQIGPHLHGRVHFTELQDTWVPDPLSGYHEGKFVKCKVLEISQSVRGTVHIDLSLCFSLDGMLSQNSAELSKNADALTKRVEKIEDLHPDTVVQGYVKNVTSKGCFIMLSRKIDAKILISNLSDEYIDNPEKEFPIGKLVIGRVLSVEPLSKRVEVTLKKLSASSAAESETNNLSSLHVGDIISGRIKRVESYGLFITIDHTNLVGLCHVSELPDGCVDNIETKYGVGEMVTARILKVDEERRRISLGMKNLDLGNDINILHLKAESDDTISENGTIDDSGSKPHASSSVGIQDMDIESENEECPVLAQAESRAYIPPLDVTLDDMEHSDVDDVIDKNKEHTGEAKIVGEKKRREKKAKEEREQEIRAAEERLLEKDIPRTADEFEKLVRSSPNSSFVWIKYMAFMLNLADVEKARLIAERALRTINIREENEKLNIWVAYFNLENEYGNPPEEAVKKVFQRALQYCDPKKVHLALLGVYERTEQHSLADELLERMVKKFKHSCKIWLRRVQRLLKQEQDGVQSVIQRALLCLPRHRHIKFISQSAILEFKCGVPDRGRSMFEGILREYPKRTDLWSVYLDQEIRLGDVDVTRSLFERAISLSLPPKKMKFLFKKYLEYEKSLGDEEQIDSVRQKAMEYVENTLA</sequence>
<keyword evidence="6" id="KW-0677">Repeat</keyword>
<feature type="compositionally biased region" description="Polar residues" evidence="9">
    <location>
        <begin position="1557"/>
        <end position="1575"/>
    </location>
</feature>
<dbReference type="InterPro" id="IPR055433">
    <property type="entry name" value="HAT_Syf1-like_N"/>
</dbReference>
<dbReference type="InterPro" id="IPR045209">
    <property type="entry name" value="Rrp5"/>
</dbReference>
<dbReference type="Gene3D" id="1.25.40.10">
    <property type="entry name" value="Tetratricopeptide repeat domain"/>
    <property type="match status" value="2"/>
</dbReference>
<feature type="domain" description="S1 motif" evidence="10">
    <location>
        <begin position="1063"/>
        <end position="1138"/>
    </location>
</feature>
<accession>A0ABQ9MZ30</accession>
<dbReference type="InterPro" id="IPR057300">
    <property type="entry name" value="OB_Rrp5"/>
</dbReference>
<dbReference type="Gene3D" id="2.40.50.140">
    <property type="entry name" value="Nucleic acid-binding proteins"/>
    <property type="match status" value="11"/>
</dbReference>
<dbReference type="InterPro" id="IPR012340">
    <property type="entry name" value="NA-bd_OB-fold"/>
</dbReference>
<dbReference type="SMART" id="SM00316">
    <property type="entry name" value="S1"/>
    <property type="match status" value="14"/>
</dbReference>
<dbReference type="Pfam" id="PF00575">
    <property type="entry name" value="S1"/>
    <property type="match status" value="4"/>
</dbReference>
<dbReference type="Pfam" id="PF24685">
    <property type="entry name" value="OB_RRP5_4th"/>
    <property type="match status" value="1"/>
</dbReference>
<keyword evidence="3" id="KW-0698">rRNA processing</keyword>
<dbReference type="SUPFAM" id="SSF48452">
    <property type="entry name" value="TPR-like"/>
    <property type="match status" value="2"/>
</dbReference>
<keyword evidence="12" id="KW-1185">Reference proteome</keyword>
<dbReference type="PROSITE" id="PS50126">
    <property type="entry name" value="S1"/>
    <property type="match status" value="13"/>
</dbReference>
<keyword evidence="5" id="KW-0747">Spliceosome</keyword>
<dbReference type="CDD" id="cd05694">
    <property type="entry name" value="S1_Rrp5_repeat_hs2_sc2"/>
    <property type="match status" value="1"/>
</dbReference>
<dbReference type="InterPro" id="IPR011990">
    <property type="entry name" value="TPR-like_helical_dom_sf"/>
</dbReference>
<dbReference type="Pfam" id="PF23459">
    <property type="entry name" value="S1_RRP5"/>
    <property type="match status" value="2"/>
</dbReference>
<dbReference type="EMBL" id="JARPOI010000003">
    <property type="protein sequence ID" value="KAJ9184640.1"/>
    <property type="molecule type" value="Genomic_DNA"/>
</dbReference>
<comment type="caution">
    <text evidence="11">The sequence shown here is derived from an EMBL/GenBank/DDBJ whole genome shotgun (WGS) entry which is preliminary data.</text>
</comment>
<feature type="domain" description="S1 motif" evidence="10">
    <location>
        <begin position="134"/>
        <end position="216"/>
    </location>
</feature>
<evidence type="ECO:0000313" key="11">
    <source>
        <dbReference type="EMBL" id="KAJ9184640.1"/>
    </source>
</evidence>
<dbReference type="PANTHER" id="PTHR23270:SF10">
    <property type="entry name" value="PROTEIN RRP5 HOMOLOG"/>
    <property type="match status" value="1"/>
</dbReference>
<evidence type="ECO:0000256" key="6">
    <source>
        <dbReference type="ARBA" id="ARBA00022737"/>
    </source>
</evidence>
<dbReference type="InterPro" id="IPR057301">
    <property type="entry name" value="Rrp5_OB_4th"/>
</dbReference>
<feature type="domain" description="S1 motif" evidence="10">
    <location>
        <begin position="585"/>
        <end position="654"/>
    </location>
</feature>